<dbReference type="Proteomes" id="UP000218807">
    <property type="component" value="Unassembled WGS sequence"/>
</dbReference>
<keyword evidence="2" id="KW-1185">Reference proteome</keyword>
<dbReference type="AlphaFoldDB" id="A0A2A5KV90"/>
<proteinExistence type="predicted"/>
<sequence>MDSTAPITVYNWLPDTANEEFVSLEAAIEYAGEHIDHLPAIEILIRTGNHGYAILAGNQLFALIVRLSLNQRGEDANLTDRSTTPLPQCRTS</sequence>
<protein>
    <submittedName>
        <fullName evidence="1">Uncharacterized protein</fullName>
    </submittedName>
</protein>
<comment type="caution">
    <text evidence="1">The sequence shown here is derived from an EMBL/GenBank/DDBJ whole genome shotgun (WGS) entry which is preliminary data.</text>
</comment>
<organism evidence="1 2">
    <name type="scientific">Rhizobium sophoriradicis</name>
    <dbReference type="NCBI Taxonomy" id="1535245"/>
    <lineage>
        <taxon>Bacteria</taxon>
        <taxon>Pseudomonadati</taxon>
        <taxon>Pseudomonadota</taxon>
        <taxon>Alphaproteobacteria</taxon>
        <taxon>Hyphomicrobiales</taxon>
        <taxon>Rhizobiaceae</taxon>
        <taxon>Rhizobium/Agrobacterium group</taxon>
        <taxon>Rhizobium</taxon>
    </lineage>
</organism>
<reference evidence="1 2" key="1">
    <citation type="submission" date="2017-09" db="EMBL/GenBank/DDBJ databases">
        <title>Comparative genomics of rhizobia isolated from Phaseolus vulgaris in China.</title>
        <authorList>
            <person name="Tong W."/>
        </authorList>
    </citation>
    <scope>NUCLEOTIDE SEQUENCE [LARGE SCALE GENOMIC DNA]</scope>
    <source>
        <strain evidence="1 2">L101</strain>
    </source>
</reference>
<evidence type="ECO:0000313" key="1">
    <source>
        <dbReference type="EMBL" id="PCK80979.1"/>
    </source>
</evidence>
<name>A0A2A5KV90_9HYPH</name>
<evidence type="ECO:0000313" key="2">
    <source>
        <dbReference type="Proteomes" id="UP000218807"/>
    </source>
</evidence>
<dbReference type="EMBL" id="NXDM01000009">
    <property type="protein sequence ID" value="PCK80979.1"/>
    <property type="molecule type" value="Genomic_DNA"/>
</dbReference>
<gene>
    <name evidence="1" type="ORF">CPT34_11175</name>
</gene>
<accession>A0A2A5KV90</accession>